<evidence type="ECO:0000256" key="1">
    <source>
        <dbReference type="SAM" id="MobiDB-lite"/>
    </source>
</evidence>
<protein>
    <submittedName>
        <fullName evidence="2">Uncharacterized protein</fullName>
    </submittedName>
</protein>
<dbReference type="EMBL" id="BMAO01036723">
    <property type="protein sequence ID" value="GFR12696.1"/>
    <property type="molecule type" value="Genomic_DNA"/>
</dbReference>
<organism evidence="2 3">
    <name type="scientific">Trichonephila clavata</name>
    <name type="common">Joro spider</name>
    <name type="synonym">Nephila clavata</name>
    <dbReference type="NCBI Taxonomy" id="2740835"/>
    <lineage>
        <taxon>Eukaryota</taxon>
        <taxon>Metazoa</taxon>
        <taxon>Ecdysozoa</taxon>
        <taxon>Arthropoda</taxon>
        <taxon>Chelicerata</taxon>
        <taxon>Arachnida</taxon>
        <taxon>Araneae</taxon>
        <taxon>Araneomorphae</taxon>
        <taxon>Entelegynae</taxon>
        <taxon>Araneoidea</taxon>
        <taxon>Nephilidae</taxon>
        <taxon>Trichonephila</taxon>
    </lineage>
</organism>
<feature type="compositionally biased region" description="Basic and acidic residues" evidence="1">
    <location>
        <begin position="10"/>
        <end position="26"/>
    </location>
</feature>
<evidence type="ECO:0000313" key="3">
    <source>
        <dbReference type="Proteomes" id="UP000887116"/>
    </source>
</evidence>
<dbReference type="Proteomes" id="UP000887116">
    <property type="component" value="Unassembled WGS sequence"/>
</dbReference>
<accession>A0A8X6JMN3</accession>
<reference evidence="2" key="1">
    <citation type="submission" date="2020-07" db="EMBL/GenBank/DDBJ databases">
        <title>Multicomponent nature underlies the extraordinary mechanical properties of spider dragline silk.</title>
        <authorList>
            <person name="Kono N."/>
            <person name="Nakamura H."/>
            <person name="Mori M."/>
            <person name="Yoshida Y."/>
            <person name="Ohtoshi R."/>
            <person name="Malay A.D."/>
            <person name="Moran D.A.P."/>
            <person name="Tomita M."/>
            <person name="Numata K."/>
            <person name="Arakawa K."/>
        </authorList>
    </citation>
    <scope>NUCLEOTIDE SEQUENCE</scope>
</reference>
<name>A0A8X6JMN3_TRICU</name>
<proteinExistence type="predicted"/>
<evidence type="ECO:0000313" key="2">
    <source>
        <dbReference type="EMBL" id="GFR12696.1"/>
    </source>
</evidence>
<feature type="region of interest" description="Disordered" evidence="1">
    <location>
        <begin position="1"/>
        <end position="37"/>
    </location>
</feature>
<gene>
    <name evidence="2" type="ORF">TNCT_417901</name>
</gene>
<dbReference type="AlphaFoldDB" id="A0A8X6JMN3"/>
<keyword evidence="3" id="KW-1185">Reference proteome</keyword>
<comment type="caution">
    <text evidence="2">The sequence shown here is derived from an EMBL/GenBank/DDBJ whole genome shotgun (WGS) entry which is preliminary data.</text>
</comment>
<sequence length="134" mass="15175">MPVLGQQERGAGRTLREKEEAIKEARPTCSLSEMNTESPPIYVNTVSAFDSDSVIMEPTHPLAHCRLLSECEKNARILEIRIRLFKDLIGEEEKNPSTDPTFGQGYLFEMTSIEESETYTAGHRKCNTLKEARK</sequence>